<dbReference type="STRING" id="661089.ciss_23310"/>
<evidence type="ECO:0000259" key="4">
    <source>
        <dbReference type="Pfam" id="PF14689"/>
    </source>
</evidence>
<dbReference type="SUPFAM" id="SSF55890">
    <property type="entry name" value="Sporulation response regulatory protein Spo0B"/>
    <property type="match status" value="1"/>
</dbReference>
<comment type="caution">
    <text evidence="5">The sequence shown here is derived from an EMBL/GenBank/DDBJ whole genome shotgun (WGS) entry which is preliminary data.</text>
</comment>
<keyword evidence="2" id="KW-0808">Transferase</keyword>
<reference evidence="6" key="1">
    <citation type="submission" date="2016-12" db="EMBL/GenBank/DDBJ databases">
        <title>Draft Genome Sequences od Carboxydothermus pertinax and islandicus, Hydrogenogenic Carboxydotrophic Bacteria.</title>
        <authorList>
            <person name="Fukuyama Y."/>
            <person name="Ohmae K."/>
            <person name="Yoneda Y."/>
            <person name="Yoshida T."/>
            <person name="Sako Y."/>
        </authorList>
    </citation>
    <scope>NUCLEOTIDE SEQUENCE [LARGE SCALE GENOMIC DNA]</scope>
    <source>
        <strain evidence="6">SET</strain>
    </source>
</reference>
<dbReference type="RefSeq" id="WP_075866565.1">
    <property type="nucleotide sequence ID" value="NZ_BDJL01000141.1"/>
</dbReference>
<dbReference type="InterPro" id="IPR039506">
    <property type="entry name" value="SPOB_a"/>
</dbReference>
<sequence length="139" mass="16772">MERAIKIIRRERHEFLNYLQILRGFFQLGKYDKVLEYIDRVSMSIQERQEYFRLFKPETALILTELYYLLESVEATLTISGDKRGQYNKDFGPVVERFVLENWELLKTYTGKKEVKIILDDFPRIELIIDDQKSQEQLL</sequence>
<dbReference type="EMBL" id="BDJL01000141">
    <property type="protein sequence ID" value="GAV26398.1"/>
    <property type="molecule type" value="Genomic_DNA"/>
</dbReference>
<keyword evidence="1" id="KW-0597">Phosphoprotein</keyword>
<dbReference type="InterPro" id="IPR016120">
    <property type="entry name" value="Sig_transdc_His_kin_SpoOB"/>
</dbReference>
<proteinExistence type="predicted"/>
<dbReference type="Pfam" id="PF14689">
    <property type="entry name" value="SPOB_a"/>
    <property type="match status" value="1"/>
</dbReference>
<evidence type="ECO:0000256" key="1">
    <source>
        <dbReference type="ARBA" id="ARBA00022553"/>
    </source>
</evidence>
<evidence type="ECO:0000256" key="2">
    <source>
        <dbReference type="ARBA" id="ARBA00022679"/>
    </source>
</evidence>
<dbReference type="AlphaFoldDB" id="A0A1L8D5G1"/>
<evidence type="ECO:0000313" key="5">
    <source>
        <dbReference type="EMBL" id="GAV26398.1"/>
    </source>
</evidence>
<evidence type="ECO:0000313" key="6">
    <source>
        <dbReference type="Proteomes" id="UP000187338"/>
    </source>
</evidence>
<organism evidence="5 6">
    <name type="scientific">Carboxydothermus islandicus</name>
    <dbReference type="NCBI Taxonomy" id="661089"/>
    <lineage>
        <taxon>Bacteria</taxon>
        <taxon>Bacillati</taxon>
        <taxon>Bacillota</taxon>
        <taxon>Clostridia</taxon>
        <taxon>Thermoanaerobacterales</taxon>
        <taxon>Thermoanaerobacteraceae</taxon>
        <taxon>Carboxydothermus</taxon>
    </lineage>
</organism>
<gene>
    <name evidence="5" type="ORF">ciss_23310</name>
</gene>
<keyword evidence="3" id="KW-0418">Kinase</keyword>
<feature type="domain" description="SpoOB alpha-helical" evidence="4">
    <location>
        <begin position="2"/>
        <end position="54"/>
    </location>
</feature>
<protein>
    <recommendedName>
        <fullName evidence="4">SpoOB alpha-helical domain-containing protein</fullName>
    </recommendedName>
</protein>
<keyword evidence="6" id="KW-1185">Reference proteome</keyword>
<evidence type="ECO:0000256" key="3">
    <source>
        <dbReference type="ARBA" id="ARBA00022777"/>
    </source>
</evidence>
<dbReference type="Proteomes" id="UP000187338">
    <property type="component" value="Unassembled WGS sequence"/>
</dbReference>
<dbReference type="GO" id="GO:0000155">
    <property type="term" value="F:phosphorelay sensor kinase activity"/>
    <property type="evidence" value="ECO:0007669"/>
    <property type="project" value="InterPro"/>
</dbReference>
<name>A0A1L8D5G1_9THEO</name>
<dbReference type="Gene3D" id="1.10.287.130">
    <property type="match status" value="1"/>
</dbReference>
<accession>A0A1L8D5G1</accession>
<dbReference type="OrthoDB" id="1634477at2"/>